<dbReference type="EMBL" id="BSDE01000009">
    <property type="protein sequence ID" value="GLH74920.1"/>
    <property type="molecule type" value="Genomic_DNA"/>
</dbReference>
<sequence length="124" mass="14006">MKYLCLIFFDETQLERLSEPEARALIKEASQFNSELREHGHFLAAQPLQPTRMATTLRLRGGKREVMDGPFVETHEQIGGFILIEARDLDEALQLASRIPVARLGGVEVRPIMEAPAHLLQESI</sequence>
<name>A0ABQ5QJ72_9BACT</name>
<dbReference type="InterPro" id="IPR011008">
    <property type="entry name" value="Dimeric_a/b-barrel"/>
</dbReference>
<dbReference type="InterPro" id="IPR005545">
    <property type="entry name" value="YCII"/>
</dbReference>
<dbReference type="PANTHER" id="PTHR35174">
    <property type="entry name" value="BLL7171 PROTEIN-RELATED"/>
    <property type="match status" value="1"/>
</dbReference>
<evidence type="ECO:0000256" key="1">
    <source>
        <dbReference type="ARBA" id="ARBA00007689"/>
    </source>
</evidence>
<dbReference type="RefSeq" id="WP_285577757.1">
    <property type="nucleotide sequence ID" value="NZ_BSDE01000009.1"/>
</dbReference>
<dbReference type="PANTHER" id="PTHR35174:SF3">
    <property type="entry name" value="BLL7171 PROTEIN"/>
    <property type="match status" value="1"/>
</dbReference>
<organism evidence="3 4">
    <name type="scientific">Geothrix limicola</name>
    <dbReference type="NCBI Taxonomy" id="2927978"/>
    <lineage>
        <taxon>Bacteria</taxon>
        <taxon>Pseudomonadati</taxon>
        <taxon>Acidobacteriota</taxon>
        <taxon>Holophagae</taxon>
        <taxon>Holophagales</taxon>
        <taxon>Holophagaceae</taxon>
        <taxon>Geothrix</taxon>
    </lineage>
</organism>
<protein>
    <recommendedName>
        <fullName evidence="2">YCII-related domain-containing protein</fullName>
    </recommendedName>
</protein>
<dbReference type="Pfam" id="PF03795">
    <property type="entry name" value="YCII"/>
    <property type="match status" value="1"/>
</dbReference>
<keyword evidence="4" id="KW-1185">Reference proteome</keyword>
<proteinExistence type="inferred from homology"/>
<comment type="caution">
    <text evidence="3">The sequence shown here is derived from an EMBL/GenBank/DDBJ whole genome shotgun (WGS) entry which is preliminary data.</text>
</comment>
<comment type="similarity">
    <text evidence="1">Belongs to the YciI family.</text>
</comment>
<dbReference type="Proteomes" id="UP001165069">
    <property type="component" value="Unassembled WGS sequence"/>
</dbReference>
<evidence type="ECO:0000313" key="4">
    <source>
        <dbReference type="Proteomes" id="UP001165069"/>
    </source>
</evidence>
<gene>
    <name evidence="3" type="ORF">GETHLI_34220</name>
</gene>
<feature type="domain" description="YCII-related" evidence="2">
    <location>
        <begin position="1"/>
        <end position="114"/>
    </location>
</feature>
<dbReference type="Gene3D" id="3.30.70.1060">
    <property type="entry name" value="Dimeric alpha+beta barrel"/>
    <property type="match status" value="1"/>
</dbReference>
<evidence type="ECO:0000313" key="3">
    <source>
        <dbReference type="EMBL" id="GLH74920.1"/>
    </source>
</evidence>
<accession>A0ABQ5QJ72</accession>
<dbReference type="SUPFAM" id="SSF54909">
    <property type="entry name" value="Dimeric alpha+beta barrel"/>
    <property type="match status" value="1"/>
</dbReference>
<evidence type="ECO:0000259" key="2">
    <source>
        <dbReference type="Pfam" id="PF03795"/>
    </source>
</evidence>
<reference evidence="3 4" key="1">
    <citation type="journal article" date="2023" name="Antonie Van Leeuwenhoek">
        <title>Mesoterricola silvestris gen. nov., sp. nov., Mesoterricola sediminis sp. nov., Geothrix oryzae sp. nov., Geothrix edaphica sp. nov., Geothrix rubra sp. nov., and Geothrix limicola sp. nov., six novel members of Acidobacteriota isolated from soils.</title>
        <authorList>
            <person name="Itoh H."/>
            <person name="Sugisawa Y."/>
            <person name="Mise K."/>
            <person name="Xu Z."/>
            <person name="Kuniyasu M."/>
            <person name="Ushijima N."/>
            <person name="Kawano K."/>
            <person name="Kobayashi E."/>
            <person name="Shiratori Y."/>
            <person name="Masuda Y."/>
            <person name="Senoo K."/>
        </authorList>
    </citation>
    <scope>NUCLEOTIDE SEQUENCE [LARGE SCALE GENOMIC DNA]</scope>
    <source>
        <strain evidence="3 4">Red804</strain>
    </source>
</reference>